<dbReference type="EMBL" id="RBKT01000001">
    <property type="protein sequence ID" value="RKR86902.1"/>
    <property type="molecule type" value="Genomic_DNA"/>
</dbReference>
<organism evidence="6 7">
    <name type="scientific">Micromonospora pisi</name>
    <dbReference type="NCBI Taxonomy" id="589240"/>
    <lineage>
        <taxon>Bacteria</taxon>
        <taxon>Bacillati</taxon>
        <taxon>Actinomycetota</taxon>
        <taxon>Actinomycetes</taxon>
        <taxon>Micromonosporales</taxon>
        <taxon>Micromonosporaceae</taxon>
        <taxon>Micromonospora</taxon>
    </lineage>
</organism>
<dbReference type="InterPro" id="IPR014756">
    <property type="entry name" value="Ig_E-set"/>
</dbReference>
<evidence type="ECO:0000313" key="7">
    <source>
        <dbReference type="Proteomes" id="UP000277671"/>
    </source>
</evidence>
<feature type="domain" description="CopC" evidence="5">
    <location>
        <begin position="48"/>
        <end position="139"/>
    </location>
</feature>
<comment type="caution">
    <text evidence="6">The sequence shown here is derived from an EMBL/GenBank/DDBJ whole genome shotgun (WGS) entry which is preliminary data.</text>
</comment>
<dbReference type="GO" id="GO:0046688">
    <property type="term" value="P:response to copper ion"/>
    <property type="evidence" value="ECO:0007669"/>
    <property type="project" value="InterPro"/>
</dbReference>
<dbReference type="SUPFAM" id="SSF81296">
    <property type="entry name" value="E set domains"/>
    <property type="match status" value="1"/>
</dbReference>
<evidence type="ECO:0000256" key="1">
    <source>
        <dbReference type="ARBA" id="ARBA00022729"/>
    </source>
</evidence>
<dbReference type="Proteomes" id="UP000277671">
    <property type="component" value="Unassembled WGS sequence"/>
</dbReference>
<feature type="transmembrane region" description="Helical" evidence="4">
    <location>
        <begin position="24"/>
        <end position="42"/>
    </location>
</feature>
<evidence type="ECO:0000256" key="3">
    <source>
        <dbReference type="SAM" id="MobiDB-lite"/>
    </source>
</evidence>
<evidence type="ECO:0000259" key="5">
    <source>
        <dbReference type="Pfam" id="PF04234"/>
    </source>
</evidence>
<dbReference type="GO" id="GO:0005507">
    <property type="term" value="F:copper ion binding"/>
    <property type="evidence" value="ECO:0007669"/>
    <property type="project" value="InterPro"/>
</dbReference>
<dbReference type="OrthoDB" id="3405595at2"/>
<dbReference type="Gene3D" id="2.60.40.1220">
    <property type="match status" value="1"/>
</dbReference>
<reference evidence="6 7" key="1">
    <citation type="submission" date="2018-10" db="EMBL/GenBank/DDBJ databases">
        <title>Sequencing the genomes of 1000 actinobacteria strains.</title>
        <authorList>
            <person name="Klenk H.-P."/>
        </authorList>
    </citation>
    <scope>NUCLEOTIDE SEQUENCE [LARGE SCALE GENOMIC DNA]</scope>
    <source>
        <strain evidence="6 7">DSM 45175</strain>
    </source>
</reference>
<keyword evidence="4" id="KW-1133">Transmembrane helix</keyword>
<keyword evidence="2" id="KW-0186">Copper</keyword>
<keyword evidence="1" id="KW-0732">Signal</keyword>
<keyword evidence="4" id="KW-0472">Membrane</keyword>
<dbReference type="AlphaFoldDB" id="A0A495JEV9"/>
<protein>
    <recommendedName>
        <fullName evidence="5">CopC domain-containing protein</fullName>
    </recommendedName>
</protein>
<accession>A0A495JEV9</accession>
<proteinExistence type="predicted"/>
<sequence>MTDPPGGGPDPTGPSPRQRWRGRLTAVAFVVAAVGIGLPAILGTSQPASLASMTPADGARLAAAPTSVVLAFAGDFAPDEVHVTVATAAGVTVSEGDPQVDGDDVRVQTGSAGPGGYLVAYHVLLDDGRSLSGMSRYTVDPSLPDARAAESSGQPSPAADAHAHVPPADPVNVALTCVAVVLVGAMAVLLLSRPRIRE</sequence>
<evidence type="ECO:0000256" key="2">
    <source>
        <dbReference type="ARBA" id="ARBA00023008"/>
    </source>
</evidence>
<keyword evidence="4" id="KW-0812">Transmembrane</keyword>
<name>A0A495JEV9_9ACTN</name>
<dbReference type="Pfam" id="PF04234">
    <property type="entry name" value="CopC"/>
    <property type="match status" value="1"/>
</dbReference>
<keyword evidence="7" id="KW-1185">Reference proteome</keyword>
<dbReference type="InterPro" id="IPR007348">
    <property type="entry name" value="CopC_dom"/>
</dbReference>
<dbReference type="InterPro" id="IPR014755">
    <property type="entry name" value="Cu-Rt/internalin_Ig-like"/>
</dbReference>
<feature type="transmembrane region" description="Helical" evidence="4">
    <location>
        <begin position="173"/>
        <end position="192"/>
    </location>
</feature>
<evidence type="ECO:0000256" key="4">
    <source>
        <dbReference type="SAM" id="Phobius"/>
    </source>
</evidence>
<dbReference type="GO" id="GO:0042597">
    <property type="term" value="C:periplasmic space"/>
    <property type="evidence" value="ECO:0007669"/>
    <property type="project" value="InterPro"/>
</dbReference>
<dbReference type="RefSeq" id="WP_121155284.1">
    <property type="nucleotide sequence ID" value="NZ_RBKT01000001.1"/>
</dbReference>
<gene>
    <name evidence="6" type="ORF">BDK92_1172</name>
</gene>
<evidence type="ECO:0000313" key="6">
    <source>
        <dbReference type="EMBL" id="RKR86902.1"/>
    </source>
</evidence>
<feature type="region of interest" description="Disordered" evidence="3">
    <location>
        <begin position="142"/>
        <end position="164"/>
    </location>
</feature>